<dbReference type="InterPro" id="IPR003615">
    <property type="entry name" value="HNH_nuc"/>
</dbReference>
<gene>
    <name evidence="1" type="ordered locus">Daci_4132</name>
</gene>
<dbReference type="eggNOG" id="COG1403">
    <property type="taxonomic scope" value="Bacteria"/>
</dbReference>
<keyword evidence="2" id="KW-1185">Reference proteome</keyword>
<dbReference type="KEGG" id="dac:Daci_4132"/>
<protein>
    <submittedName>
        <fullName evidence="1">HNH endonuclease</fullName>
    </submittedName>
</protein>
<keyword evidence="1" id="KW-0540">Nuclease</keyword>
<evidence type="ECO:0000313" key="2">
    <source>
        <dbReference type="Proteomes" id="UP000000784"/>
    </source>
</evidence>
<dbReference type="HOGENOM" id="CLU_140063_1_0_4"/>
<dbReference type="AlphaFoldDB" id="A9C2V9"/>
<keyword evidence="1" id="KW-0255">Endonuclease</keyword>
<name>A9C2V9_DELAS</name>
<dbReference type="GeneID" id="24114422"/>
<dbReference type="STRING" id="398578.Daci_4132"/>
<dbReference type="RefSeq" id="WP_012205945.1">
    <property type="nucleotide sequence ID" value="NC_010002.1"/>
</dbReference>
<evidence type="ECO:0000313" key="1">
    <source>
        <dbReference type="EMBL" id="ABX36763.1"/>
    </source>
</evidence>
<accession>A9C2V9</accession>
<dbReference type="CDD" id="cd00085">
    <property type="entry name" value="HNHc"/>
    <property type="match status" value="1"/>
</dbReference>
<dbReference type="EMBL" id="CP000884">
    <property type="protein sequence ID" value="ABX36763.1"/>
    <property type="molecule type" value="Genomic_DNA"/>
</dbReference>
<sequence>MKLSKSQRAALREKFGGRCAYCGEELGERWHADHIEYVERELAFVPGKGIVTTGRMLRPERDTLENMNPACAPCNLDKHSLTLENWRALMQRSNEVLMRDVSTFRRAVRYGLVELKATPIIFYFETLAQGAHKES</sequence>
<dbReference type="GO" id="GO:0004519">
    <property type="term" value="F:endonuclease activity"/>
    <property type="evidence" value="ECO:0007669"/>
    <property type="project" value="UniProtKB-KW"/>
</dbReference>
<reference evidence="1 2" key="1">
    <citation type="journal article" date="2004" name="Appl. Environ. Microbiol.">
        <title>Mineralization of individual congeners of linear alkylbenzenesulfonate by defined pairs of heterotrophic bacteria.</title>
        <authorList>
            <person name="Schleheck D."/>
            <person name="Knepper T.P."/>
            <person name="Fischer K."/>
            <person name="Cook A.M."/>
        </authorList>
    </citation>
    <scope>NUCLEOTIDE SEQUENCE [LARGE SCALE GENOMIC DNA]</scope>
    <source>
        <strain evidence="2">DSM 14801 / SPH-1</strain>
    </source>
</reference>
<dbReference type="Proteomes" id="UP000000784">
    <property type="component" value="Chromosome"/>
</dbReference>
<keyword evidence="1" id="KW-0378">Hydrolase</keyword>
<organism evidence="1 2">
    <name type="scientific">Delftia acidovorans (strain DSM 14801 / SPH-1)</name>
    <dbReference type="NCBI Taxonomy" id="398578"/>
    <lineage>
        <taxon>Bacteria</taxon>
        <taxon>Pseudomonadati</taxon>
        <taxon>Pseudomonadota</taxon>
        <taxon>Betaproteobacteria</taxon>
        <taxon>Burkholderiales</taxon>
        <taxon>Comamonadaceae</taxon>
        <taxon>Delftia</taxon>
    </lineage>
</organism>
<dbReference type="Gene3D" id="1.10.30.50">
    <property type="match status" value="1"/>
</dbReference>
<proteinExistence type="predicted"/>
<reference evidence="2" key="2">
    <citation type="submission" date="2007-11" db="EMBL/GenBank/DDBJ databases">
        <title>Complete sequence of Delftia acidovorans DSM 14801 / SPH-1.</title>
        <authorList>
            <person name="Copeland A."/>
            <person name="Lucas S."/>
            <person name="Lapidus A."/>
            <person name="Barry K."/>
            <person name="Glavina del Rio T."/>
            <person name="Dalin E."/>
            <person name="Tice H."/>
            <person name="Pitluck S."/>
            <person name="Lowry S."/>
            <person name="Clum A."/>
            <person name="Schmutz J."/>
            <person name="Larimer F."/>
            <person name="Land M."/>
            <person name="Hauser L."/>
            <person name="Kyrpides N."/>
            <person name="Kim E."/>
            <person name="Schleheck D."/>
            <person name="Richardson P."/>
        </authorList>
    </citation>
    <scope>NUCLEOTIDE SEQUENCE [LARGE SCALE GENOMIC DNA]</scope>
    <source>
        <strain evidence="2">DSM 14801 / SPH-1</strain>
    </source>
</reference>